<keyword evidence="2" id="KW-1185">Reference proteome</keyword>
<name>A0A5C6M6J6_9PLAN</name>
<dbReference type="Proteomes" id="UP000321083">
    <property type="component" value="Unassembled WGS sequence"/>
</dbReference>
<comment type="caution">
    <text evidence="1">The sequence shown here is derived from an EMBL/GenBank/DDBJ whole genome shotgun (WGS) entry which is preliminary data.</text>
</comment>
<accession>A0A5C6M6J6</accession>
<reference evidence="1 2" key="1">
    <citation type="submission" date="2019-08" db="EMBL/GenBank/DDBJ databases">
        <title>100 year-old enigma solved: identification of Planctomyces bekefii, the type genus and species of the phylum Planctomycetes.</title>
        <authorList>
            <person name="Svetlana D.N."/>
            <person name="Overmann J."/>
        </authorList>
    </citation>
    <scope>NUCLEOTIDE SEQUENCE [LARGE SCALE GENOMIC DNA]</scope>
    <source>
        <strain evidence="1">Phe10_nw2017</strain>
    </source>
</reference>
<evidence type="ECO:0000313" key="1">
    <source>
        <dbReference type="EMBL" id="TWW09622.1"/>
    </source>
</evidence>
<reference evidence="1 2" key="2">
    <citation type="submission" date="2019-08" db="EMBL/GenBank/DDBJ databases">
        <authorList>
            <person name="Henke P."/>
        </authorList>
    </citation>
    <scope>NUCLEOTIDE SEQUENCE [LARGE SCALE GENOMIC DNA]</scope>
    <source>
        <strain evidence="1">Phe10_nw2017</strain>
    </source>
</reference>
<gene>
    <name evidence="1" type="ORF">E3A20_12470</name>
</gene>
<evidence type="ECO:0000313" key="2">
    <source>
        <dbReference type="Proteomes" id="UP000321083"/>
    </source>
</evidence>
<dbReference type="EMBL" id="SRHE01000222">
    <property type="protein sequence ID" value="TWW09622.1"/>
    <property type="molecule type" value="Genomic_DNA"/>
</dbReference>
<organism evidence="1 2">
    <name type="scientific">Planctomyces bekefii</name>
    <dbReference type="NCBI Taxonomy" id="1653850"/>
    <lineage>
        <taxon>Bacteria</taxon>
        <taxon>Pseudomonadati</taxon>
        <taxon>Planctomycetota</taxon>
        <taxon>Planctomycetia</taxon>
        <taxon>Planctomycetales</taxon>
        <taxon>Planctomycetaceae</taxon>
        <taxon>Planctomyces</taxon>
    </lineage>
</organism>
<sequence>MQGDEMRDVELESTLPEVIPAEGWTSGEYGSFVLASRYCGFRRSVRQCPGTWQHGWAPEYYNVDIEMVVGTHGRARDELQRSRFFVARQDQVAFLESAGARLAVAVGLPIIYTSPVSVARQPNSLLVVPVHSTSNTTHSWDFESYAGAVASIKSRFSRVTVCVHASCVEKRYWIDAFESRGISWVVGADYANANTLQRIRQLFSCFQYVTTNGFGSHLAYAAAFGAQVSLWGPVAVHRMEDMAKDTLTINSPASMRRMLAFADEAFLRQQYPDFFTVPWDAPLRTEWGLKQIGWENRKSPDELKRIFGWDLKTRVIRGVGGRLRKAFGLGHR</sequence>
<proteinExistence type="predicted"/>
<dbReference type="AlphaFoldDB" id="A0A5C6M6J6"/>
<protein>
    <submittedName>
        <fullName evidence="1">Uncharacterized protein</fullName>
    </submittedName>
</protein>